<sequence length="230" mass="25309">MSQVPEIPEIPDYNKMYNTSSYSSSQPMSTTVDNSNGYGPLDHGHDMTSETTTHTNNTVNMTPFQAPASNSDQQCTSGSGSAGQGHRRSSIGNLFNKMIGVDNSQQIPMRKTVSQPANTNIDNRGRRRSSIARFLMPDSQSNDDSSPKLGRRRSSSLGYNTGGDEHKGPYADVSRSQAEYMDHLRETERSLHLTHNKDGLPLPKDNTKQTGGRRHSLAKILGFDKPPLAR</sequence>
<feature type="region of interest" description="Disordered" evidence="1">
    <location>
        <begin position="1"/>
        <end position="89"/>
    </location>
</feature>
<protein>
    <submittedName>
        <fullName evidence="2">Uncharacterized protein</fullName>
    </submittedName>
</protein>
<feature type="compositionally biased region" description="Low complexity" evidence="1">
    <location>
        <begin position="19"/>
        <end position="31"/>
    </location>
</feature>
<organism evidence="2 3">
    <name type="scientific">Mortierella hygrophila</name>
    <dbReference type="NCBI Taxonomy" id="979708"/>
    <lineage>
        <taxon>Eukaryota</taxon>
        <taxon>Fungi</taxon>
        <taxon>Fungi incertae sedis</taxon>
        <taxon>Mucoromycota</taxon>
        <taxon>Mortierellomycotina</taxon>
        <taxon>Mortierellomycetes</taxon>
        <taxon>Mortierellales</taxon>
        <taxon>Mortierellaceae</taxon>
        <taxon>Mortierella</taxon>
    </lineage>
</organism>
<reference evidence="2" key="1">
    <citation type="journal article" date="2020" name="Fungal Divers.">
        <title>Resolving the Mortierellaceae phylogeny through synthesis of multi-gene phylogenetics and phylogenomics.</title>
        <authorList>
            <person name="Vandepol N."/>
            <person name="Liber J."/>
            <person name="Desiro A."/>
            <person name="Na H."/>
            <person name="Kennedy M."/>
            <person name="Barry K."/>
            <person name="Grigoriev I.V."/>
            <person name="Miller A.N."/>
            <person name="O'Donnell K."/>
            <person name="Stajich J.E."/>
            <person name="Bonito G."/>
        </authorList>
    </citation>
    <scope>NUCLEOTIDE SEQUENCE</scope>
    <source>
        <strain evidence="2">NRRL 2591</strain>
    </source>
</reference>
<accession>A0A9P6K3C6</accession>
<feature type="region of interest" description="Disordered" evidence="1">
    <location>
        <begin position="189"/>
        <end position="215"/>
    </location>
</feature>
<feature type="compositionally biased region" description="Low complexity" evidence="1">
    <location>
        <begin position="49"/>
        <end position="62"/>
    </location>
</feature>
<feature type="compositionally biased region" description="Polar residues" evidence="1">
    <location>
        <begin position="67"/>
        <end position="79"/>
    </location>
</feature>
<comment type="caution">
    <text evidence="2">The sequence shown here is derived from an EMBL/GenBank/DDBJ whole genome shotgun (WGS) entry which is preliminary data.</text>
</comment>
<gene>
    <name evidence="2" type="ORF">EC957_000351</name>
</gene>
<dbReference type="AlphaFoldDB" id="A0A9P6K3C6"/>
<feature type="region of interest" description="Disordered" evidence="1">
    <location>
        <begin position="105"/>
        <end position="176"/>
    </location>
</feature>
<feature type="compositionally biased region" description="Basic and acidic residues" evidence="1">
    <location>
        <begin position="189"/>
        <end position="198"/>
    </location>
</feature>
<evidence type="ECO:0000313" key="2">
    <source>
        <dbReference type="EMBL" id="KAF9543900.1"/>
    </source>
</evidence>
<feature type="compositionally biased region" description="Polar residues" evidence="1">
    <location>
        <begin position="105"/>
        <end position="122"/>
    </location>
</feature>
<evidence type="ECO:0000313" key="3">
    <source>
        <dbReference type="Proteomes" id="UP000723463"/>
    </source>
</evidence>
<keyword evidence="3" id="KW-1185">Reference proteome</keyword>
<proteinExistence type="predicted"/>
<name>A0A9P6K3C6_9FUNG</name>
<dbReference type="EMBL" id="JAAAXW010000102">
    <property type="protein sequence ID" value="KAF9543900.1"/>
    <property type="molecule type" value="Genomic_DNA"/>
</dbReference>
<evidence type="ECO:0000256" key="1">
    <source>
        <dbReference type="SAM" id="MobiDB-lite"/>
    </source>
</evidence>
<dbReference type="Proteomes" id="UP000723463">
    <property type="component" value="Unassembled WGS sequence"/>
</dbReference>